<feature type="transmembrane region" description="Helical" evidence="5">
    <location>
        <begin position="100"/>
        <end position="119"/>
    </location>
</feature>
<evidence type="ECO:0000256" key="3">
    <source>
        <dbReference type="ARBA" id="ARBA00022989"/>
    </source>
</evidence>
<evidence type="ECO:0000313" key="6">
    <source>
        <dbReference type="EMBL" id="ANY69475.1"/>
    </source>
</evidence>
<comment type="subcellular location">
    <subcellularLocation>
        <location evidence="1">Membrane</location>
        <topology evidence="1">Multi-pass membrane protein</topology>
    </subcellularLocation>
</comment>
<dbReference type="InterPro" id="IPR032808">
    <property type="entry name" value="DoxX"/>
</dbReference>
<evidence type="ECO:0000256" key="4">
    <source>
        <dbReference type="ARBA" id="ARBA00023136"/>
    </source>
</evidence>
<dbReference type="GO" id="GO:0016020">
    <property type="term" value="C:membrane"/>
    <property type="evidence" value="ECO:0007669"/>
    <property type="project" value="UniProtKB-SubCell"/>
</dbReference>
<feature type="transmembrane region" description="Helical" evidence="5">
    <location>
        <begin position="68"/>
        <end position="88"/>
    </location>
</feature>
<organism evidence="6">
    <name type="scientific">Paenibacillus sp. BIHB 4019</name>
    <dbReference type="NCBI Taxonomy" id="1870819"/>
    <lineage>
        <taxon>Bacteria</taxon>
        <taxon>Bacillati</taxon>
        <taxon>Bacillota</taxon>
        <taxon>Bacilli</taxon>
        <taxon>Bacillales</taxon>
        <taxon>Paenibacillaceae</taxon>
        <taxon>Paenibacillus</taxon>
    </lineage>
</organism>
<protein>
    <recommendedName>
        <fullName evidence="7">DoxX family protein</fullName>
    </recommendedName>
</protein>
<keyword evidence="2 5" id="KW-0812">Transmembrane</keyword>
<keyword evidence="3 5" id="KW-1133">Transmembrane helix</keyword>
<dbReference type="AlphaFoldDB" id="A0A1B2DP36"/>
<dbReference type="Pfam" id="PF13564">
    <property type="entry name" value="DoxX_2"/>
    <property type="match status" value="1"/>
</dbReference>
<evidence type="ECO:0000256" key="1">
    <source>
        <dbReference type="ARBA" id="ARBA00004141"/>
    </source>
</evidence>
<evidence type="ECO:0000256" key="2">
    <source>
        <dbReference type="ARBA" id="ARBA00022692"/>
    </source>
</evidence>
<evidence type="ECO:0000256" key="5">
    <source>
        <dbReference type="SAM" id="Phobius"/>
    </source>
</evidence>
<name>A0A1B2DP36_9BACL</name>
<accession>A0A1B2DP36</accession>
<dbReference type="EMBL" id="CP016808">
    <property type="protein sequence ID" value="ANY69475.1"/>
    <property type="molecule type" value="Genomic_DNA"/>
</dbReference>
<dbReference type="RefSeq" id="WP_099520508.1">
    <property type="nucleotide sequence ID" value="NZ_CP016808.1"/>
</dbReference>
<keyword evidence="4 5" id="KW-0472">Membrane</keyword>
<proteinExistence type="predicted"/>
<reference evidence="6" key="1">
    <citation type="submission" date="2016-08" db="EMBL/GenBank/DDBJ databases">
        <title>Complete Genome Seqeunce of Paenibacillus sp. BIHB 4019 from tea rhizoplane.</title>
        <authorList>
            <person name="Thakur R."/>
            <person name="Swarnkar M.K."/>
            <person name="Gulati A."/>
        </authorList>
    </citation>
    <scope>NUCLEOTIDE SEQUENCE [LARGE SCALE GENOMIC DNA]</scope>
    <source>
        <strain evidence="6">BIHB4019</strain>
    </source>
</reference>
<feature type="transmembrane region" description="Helical" evidence="5">
    <location>
        <begin position="43"/>
        <end position="61"/>
    </location>
</feature>
<sequence length="123" mass="13424">MKWLVRILQGLLVLGFLMFGFMKVSGDPTQVEAFNDIYGYGTAFMYVVGIVEILGAVGLLIGYWRNKLIPIFSGVLAVVMAGAVFTHLKAGQGFEVAGMPLILLVLALIVFFGQIKLLANNRQ</sequence>
<gene>
    <name evidence="6" type="ORF">BBD42_25560</name>
</gene>
<evidence type="ECO:0008006" key="7">
    <source>
        <dbReference type="Google" id="ProtNLM"/>
    </source>
</evidence>